<name>G7DS30_MIXOS</name>
<dbReference type="GO" id="GO:0051792">
    <property type="term" value="P:medium-chain fatty acid biosynthetic process"/>
    <property type="evidence" value="ECO:0007669"/>
    <property type="project" value="TreeGrafter"/>
</dbReference>
<sequence length="468" mass="51517">MNGWLMLALARIGLLTLWRRARWLILQVLVFLRIARPVKLVFAEHPARIGKTTLRQLVEEQCPSLCGTYTAPWLLRNGLLHTVFTAKADFSKMDNLNYERQYIRLPDGGTIGMDFCPPLTEAQAMPDDVPLLLSMHGLSGGSHESYVRGILAQASRPVSQGGKGWRTVVLNFRGCANVPLTSKRLYNSGATDDLRQGLCFISHVLPQAPLLGMGFSLSANLMAVYAGEQGKDTPFKAIAVMGNIYDLYASTLKLEASLPGLMLSKAMASNVRTLVDRHRHAFEDDKRIDLESLFDRPNLTLYAFDTLITAPAAGYRSAEQYYKQCGSINYLQGIEVPYLSLNSIDDPIIDAPSIPSKPSQLSPYMTVATTDHGGHLGWHQHAVLGLIPRKTRWITVPVLEFFSAILSADPTPSPHRRTLPPFSGRTASTGTEVRDALRDDIGFELIGHDTFKGGLTEADASQGLTRGL</sequence>
<dbReference type="Gene3D" id="3.40.50.1820">
    <property type="entry name" value="alpha/beta hydrolase"/>
    <property type="match status" value="1"/>
</dbReference>
<dbReference type="eggNOG" id="KOG1838">
    <property type="taxonomic scope" value="Eukaryota"/>
</dbReference>
<feature type="active site" description="Charge relay system" evidence="2">
    <location>
        <position position="346"/>
    </location>
</feature>
<gene>
    <name evidence="5" type="primary">Mo00030</name>
    <name evidence="5" type="ORF">E5Q_00030</name>
</gene>
<reference evidence="5 6" key="2">
    <citation type="journal article" date="2012" name="Open Biol.">
        <title>Characteristics of nucleosomes and linker DNA regions on the genome of the basidiomycete Mixia osmundae revealed by mono- and dinucleosome mapping.</title>
        <authorList>
            <person name="Nishida H."/>
            <person name="Kondo S."/>
            <person name="Matsumoto T."/>
            <person name="Suzuki Y."/>
            <person name="Yoshikawa H."/>
            <person name="Taylor T.D."/>
            <person name="Sugiyama J."/>
        </authorList>
    </citation>
    <scope>NUCLEOTIDE SEQUENCE [LARGE SCALE GENOMIC DNA]</scope>
    <source>
        <strain evidence="6">CBS 9802 / IAM 14324 / JCM 22182 / KY 12970</strain>
    </source>
</reference>
<evidence type="ECO:0000256" key="1">
    <source>
        <dbReference type="ARBA" id="ARBA00010884"/>
    </source>
</evidence>
<dbReference type="EMBL" id="BABT02000004">
    <property type="protein sequence ID" value="GAA93390.1"/>
    <property type="molecule type" value="Genomic_DNA"/>
</dbReference>
<organism evidence="5 6">
    <name type="scientific">Mixia osmundae (strain CBS 9802 / IAM 14324 / JCM 22182 / KY 12970)</name>
    <dbReference type="NCBI Taxonomy" id="764103"/>
    <lineage>
        <taxon>Eukaryota</taxon>
        <taxon>Fungi</taxon>
        <taxon>Dikarya</taxon>
        <taxon>Basidiomycota</taxon>
        <taxon>Pucciniomycotina</taxon>
        <taxon>Mixiomycetes</taxon>
        <taxon>Mixiales</taxon>
        <taxon>Mixiaceae</taxon>
        <taxon>Mixia</taxon>
    </lineage>
</organism>
<dbReference type="InParanoid" id="G7DS30"/>
<dbReference type="InterPro" id="IPR050960">
    <property type="entry name" value="AB_hydrolase_4_sf"/>
</dbReference>
<dbReference type="AlphaFoldDB" id="G7DS30"/>
<feature type="active site" description="Charge relay system" evidence="2">
    <location>
        <position position="216"/>
    </location>
</feature>
<reference evidence="5 6" key="1">
    <citation type="journal article" date="2011" name="J. Gen. Appl. Microbiol.">
        <title>Draft genome sequencing of the enigmatic basidiomycete Mixia osmundae.</title>
        <authorList>
            <person name="Nishida H."/>
            <person name="Nagatsuka Y."/>
            <person name="Sugiyama J."/>
        </authorList>
    </citation>
    <scope>NUCLEOTIDE SEQUENCE [LARGE SCALE GENOMIC DNA]</scope>
    <source>
        <strain evidence="6">CBS 9802 / IAM 14324 / JCM 22182 / KY 12970</strain>
    </source>
</reference>
<dbReference type="PANTHER" id="PTHR10794">
    <property type="entry name" value="ABHYDROLASE DOMAIN-CONTAINING PROTEIN"/>
    <property type="match status" value="1"/>
</dbReference>
<evidence type="ECO:0000256" key="3">
    <source>
        <dbReference type="SAM" id="MobiDB-lite"/>
    </source>
</evidence>
<feature type="region of interest" description="Disordered" evidence="3">
    <location>
        <begin position="410"/>
        <end position="430"/>
    </location>
</feature>
<comment type="similarity">
    <text evidence="1">Belongs to the AB hydrolase superfamily. AB hydrolase 4 family.</text>
</comment>
<dbReference type="InterPro" id="IPR012020">
    <property type="entry name" value="ABHD4"/>
</dbReference>
<dbReference type="PIRSF" id="PIRSF005211">
    <property type="entry name" value="Ab_hydro_YheT"/>
    <property type="match status" value="1"/>
</dbReference>
<dbReference type="GO" id="GO:0047372">
    <property type="term" value="F:monoacylglycerol lipase activity"/>
    <property type="evidence" value="ECO:0007669"/>
    <property type="project" value="TreeGrafter"/>
</dbReference>
<evidence type="ECO:0000256" key="2">
    <source>
        <dbReference type="PIRSR" id="PIRSR005211-1"/>
    </source>
</evidence>
<protein>
    <recommendedName>
        <fullName evidence="4">AB hydrolase-1 domain-containing protein</fullName>
    </recommendedName>
</protein>
<dbReference type="STRING" id="764103.G7DS30"/>
<feature type="domain" description="AB hydrolase-1" evidence="4">
    <location>
        <begin position="130"/>
        <end position="377"/>
    </location>
</feature>
<feature type="active site" description="Charge relay system" evidence="2">
    <location>
        <position position="375"/>
    </location>
</feature>
<comment type="caution">
    <text evidence="5">The sequence shown here is derived from an EMBL/GenBank/DDBJ whole genome shotgun (WGS) entry which is preliminary data.</text>
</comment>
<dbReference type="Proteomes" id="UP000009131">
    <property type="component" value="Unassembled WGS sequence"/>
</dbReference>
<evidence type="ECO:0000259" key="4">
    <source>
        <dbReference type="Pfam" id="PF00561"/>
    </source>
</evidence>
<dbReference type="InterPro" id="IPR029058">
    <property type="entry name" value="AB_hydrolase_fold"/>
</dbReference>
<proteinExistence type="inferred from homology"/>
<keyword evidence="6" id="KW-1185">Reference proteome</keyword>
<dbReference type="GO" id="GO:0051793">
    <property type="term" value="P:medium-chain fatty acid catabolic process"/>
    <property type="evidence" value="ECO:0007669"/>
    <property type="project" value="TreeGrafter"/>
</dbReference>
<dbReference type="SUPFAM" id="SSF53474">
    <property type="entry name" value="alpha/beta-Hydrolases"/>
    <property type="match status" value="1"/>
</dbReference>
<dbReference type="InterPro" id="IPR000073">
    <property type="entry name" value="AB_hydrolase_1"/>
</dbReference>
<dbReference type="GO" id="GO:0008126">
    <property type="term" value="F:acetylesterase activity"/>
    <property type="evidence" value="ECO:0007669"/>
    <property type="project" value="TreeGrafter"/>
</dbReference>
<dbReference type="Pfam" id="PF00561">
    <property type="entry name" value="Abhydrolase_1"/>
    <property type="match status" value="1"/>
</dbReference>
<evidence type="ECO:0000313" key="5">
    <source>
        <dbReference type="EMBL" id="GAA93390.1"/>
    </source>
</evidence>
<dbReference type="OrthoDB" id="5954035at2759"/>
<dbReference type="HOGENOM" id="CLU_032487_1_1_1"/>
<dbReference type="PANTHER" id="PTHR10794:SF63">
    <property type="entry name" value="ALPHA_BETA HYDROLASE 1, ISOFORM A"/>
    <property type="match status" value="1"/>
</dbReference>
<accession>G7DS30</accession>
<evidence type="ECO:0000313" key="6">
    <source>
        <dbReference type="Proteomes" id="UP000009131"/>
    </source>
</evidence>